<dbReference type="Proteomes" id="UP001221217">
    <property type="component" value="Unassembled WGS sequence"/>
</dbReference>
<feature type="signal peptide" evidence="1">
    <location>
        <begin position="1"/>
        <end position="21"/>
    </location>
</feature>
<reference evidence="2 3" key="1">
    <citation type="submission" date="2022-12" db="EMBL/GenBank/DDBJ databases">
        <title>Metagenome assembled genome from gulf of manar.</title>
        <authorList>
            <person name="Kohli P."/>
            <person name="Pk S."/>
            <person name="Venkata Ramana C."/>
            <person name="Sasikala C."/>
        </authorList>
    </citation>
    <scope>NUCLEOTIDE SEQUENCE [LARGE SCALE GENOMIC DNA]</scope>
    <source>
        <strain evidence="2">JB008</strain>
    </source>
</reference>
<evidence type="ECO:0000256" key="1">
    <source>
        <dbReference type="SAM" id="SignalP"/>
    </source>
</evidence>
<comment type="caution">
    <text evidence="2">The sequence shown here is derived from an EMBL/GenBank/DDBJ whole genome shotgun (WGS) entry which is preliminary data.</text>
</comment>
<feature type="chain" id="PRO_5042600607" evidence="1">
    <location>
        <begin position="22"/>
        <end position="316"/>
    </location>
</feature>
<proteinExistence type="predicted"/>
<accession>A0AAJ1IDW2</accession>
<keyword evidence="1" id="KW-0732">Signal</keyword>
<gene>
    <name evidence="2" type="ORF">PQJ61_11910</name>
</gene>
<dbReference type="PROSITE" id="PS51257">
    <property type="entry name" value="PROKAR_LIPOPROTEIN"/>
    <property type="match status" value="1"/>
</dbReference>
<organism evidence="2 3">
    <name type="scientific">Candidatus Thalassospirochaeta sargassi</name>
    <dbReference type="NCBI Taxonomy" id="3119039"/>
    <lineage>
        <taxon>Bacteria</taxon>
        <taxon>Pseudomonadati</taxon>
        <taxon>Spirochaetota</taxon>
        <taxon>Spirochaetia</taxon>
        <taxon>Spirochaetales</taxon>
        <taxon>Spirochaetaceae</taxon>
        <taxon>Candidatus Thalassospirochaeta</taxon>
    </lineage>
</organism>
<evidence type="ECO:0000313" key="2">
    <source>
        <dbReference type="EMBL" id="MDC7227459.1"/>
    </source>
</evidence>
<evidence type="ECO:0000313" key="3">
    <source>
        <dbReference type="Proteomes" id="UP001221217"/>
    </source>
</evidence>
<sequence length="316" mass="35367">MKKHKTFKLVLLAATAFLAFSCRTVPPQADMESSVSLLPEGSDVIIYADIRTNTELFEPVLEMLQGLPPKLTKEFLERTEVVWAGLDFDTRNSEDDSWMPVPTFKSSIVAKGDYPASTVEWGLRFERNWKKEDYNPLPDMRSNVPYWYEKEGENQIVMPNDQYLMASAGEIKEMIGLWAAGTAMPADGAWINAEKSADLVILTRNLVAEDYGKFIPQFSRVPLESLLIKLNRKGADYEISGRFEMENEVSSFLFATLFRTMVIAAKTETGEKLFGNPLDISIKKDGSSVVLDGMVLPVAQVAAVEARWLGIAGMNE</sequence>
<dbReference type="AlphaFoldDB" id="A0AAJ1IDW2"/>
<protein>
    <submittedName>
        <fullName evidence="2">Uncharacterized protein</fullName>
    </submittedName>
</protein>
<dbReference type="EMBL" id="JAQQAL010000025">
    <property type="protein sequence ID" value="MDC7227459.1"/>
    <property type="molecule type" value="Genomic_DNA"/>
</dbReference>
<name>A0AAJ1IDW2_9SPIO</name>